<dbReference type="Pfam" id="PF02597">
    <property type="entry name" value="ThiS"/>
    <property type="match status" value="1"/>
</dbReference>
<comment type="similarity">
    <text evidence="4">Belongs to the MoaD family.</text>
</comment>
<keyword evidence="3" id="KW-0501">Molybdenum cofactor biosynthesis</keyword>
<evidence type="ECO:0000313" key="6">
    <source>
        <dbReference type="EMBL" id="PRY39313.1"/>
    </source>
</evidence>
<organism evidence="6 7">
    <name type="scientific">Spirosoma oryzae</name>
    <dbReference type="NCBI Taxonomy" id="1469603"/>
    <lineage>
        <taxon>Bacteria</taxon>
        <taxon>Pseudomonadati</taxon>
        <taxon>Bacteroidota</taxon>
        <taxon>Cytophagia</taxon>
        <taxon>Cytophagales</taxon>
        <taxon>Cytophagaceae</taxon>
        <taxon>Spirosoma</taxon>
    </lineage>
</organism>
<dbReference type="NCBIfam" id="TIGR01687">
    <property type="entry name" value="moaD_arch"/>
    <property type="match status" value="1"/>
</dbReference>
<dbReference type="GO" id="GO:0000166">
    <property type="term" value="F:nucleotide binding"/>
    <property type="evidence" value="ECO:0007669"/>
    <property type="project" value="UniProtKB-KW"/>
</dbReference>
<dbReference type="Gene3D" id="3.10.20.30">
    <property type="match status" value="1"/>
</dbReference>
<dbReference type="InterPro" id="IPR003749">
    <property type="entry name" value="ThiS/MoaD-like"/>
</dbReference>
<dbReference type="RefSeq" id="WP_106137985.1">
    <property type="nucleotide sequence ID" value="NZ_PVTE01000008.1"/>
</dbReference>
<keyword evidence="2" id="KW-0547">Nucleotide-binding</keyword>
<dbReference type="GO" id="GO:0006777">
    <property type="term" value="P:Mo-molybdopterin cofactor biosynthetic process"/>
    <property type="evidence" value="ECO:0007669"/>
    <property type="project" value="UniProtKB-KW"/>
</dbReference>
<evidence type="ECO:0000256" key="5">
    <source>
        <dbReference type="ARBA" id="ARBA00024247"/>
    </source>
</evidence>
<reference evidence="6 7" key="1">
    <citation type="submission" date="2018-03" db="EMBL/GenBank/DDBJ databases">
        <title>Genomic Encyclopedia of Archaeal and Bacterial Type Strains, Phase II (KMG-II): from individual species to whole genera.</title>
        <authorList>
            <person name="Goeker M."/>
        </authorList>
    </citation>
    <scope>NUCLEOTIDE SEQUENCE [LARGE SCALE GENOMIC DNA]</scope>
    <source>
        <strain evidence="6 7">DSM 28354</strain>
    </source>
</reference>
<dbReference type="InterPro" id="IPR012675">
    <property type="entry name" value="Beta-grasp_dom_sf"/>
</dbReference>
<keyword evidence="7" id="KW-1185">Reference proteome</keyword>
<comment type="caution">
    <text evidence="6">The sequence shown here is derived from an EMBL/GenBank/DDBJ whole genome shotgun (WGS) entry which is preliminary data.</text>
</comment>
<dbReference type="PANTHER" id="PTHR33359:SF1">
    <property type="entry name" value="MOLYBDOPTERIN SYNTHASE SULFUR CARRIER SUBUNIT"/>
    <property type="match status" value="1"/>
</dbReference>
<accession>A0A2T0T115</accession>
<dbReference type="InterPro" id="IPR016155">
    <property type="entry name" value="Mopterin_synth/thiamin_S_b"/>
</dbReference>
<evidence type="ECO:0000256" key="4">
    <source>
        <dbReference type="ARBA" id="ARBA00024200"/>
    </source>
</evidence>
<evidence type="ECO:0000256" key="3">
    <source>
        <dbReference type="ARBA" id="ARBA00023150"/>
    </source>
</evidence>
<dbReference type="CDD" id="cd00754">
    <property type="entry name" value="Ubl_MoaD"/>
    <property type="match status" value="1"/>
</dbReference>
<evidence type="ECO:0000256" key="2">
    <source>
        <dbReference type="ARBA" id="ARBA00022741"/>
    </source>
</evidence>
<dbReference type="OrthoDB" id="598356at2"/>
<sequence>MNTQISVLLFGITRDLTGQSAVTLPLTEGARVSDLLESIHAQFPDLARIRSMMVAVNGEYAEPDLALSSSDEVALIPPVSGG</sequence>
<dbReference type="UniPathway" id="UPA00344"/>
<comment type="pathway">
    <text evidence="1">Cofactor biosynthesis; molybdopterin biosynthesis.</text>
</comment>
<dbReference type="InterPro" id="IPR010038">
    <property type="entry name" value="MoaD_arc-typ"/>
</dbReference>
<name>A0A2T0T115_9BACT</name>
<dbReference type="FunFam" id="3.10.20.30:FF:000010">
    <property type="entry name" value="Molybdopterin synthase sulfur carrier subunit"/>
    <property type="match status" value="1"/>
</dbReference>
<evidence type="ECO:0000313" key="7">
    <source>
        <dbReference type="Proteomes" id="UP000238375"/>
    </source>
</evidence>
<dbReference type="EMBL" id="PVTE01000008">
    <property type="protein sequence ID" value="PRY39313.1"/>
    <property type="molecule type" value="Genomic_DNA"/>
</dbReference>
<proteinExistence type="inferred from homology"/>
<dbReference type="AlphaFoldDB" id="A0A2T0T115"/>
<gene>
    <name evidence="6" type="ORF">CLV58_108203</name>
</gene>
<dbReference type="GO" id="GO:1990133">
    <property type="term" value="C:molybdopterin adenylyltransferase complex"/>
    <property type="evidence" value="ECO:0007669"/>
    <property type="project" value="TreeGrafter"/>
</dbReference>
<evidence type="ECO:0000256" key="1">
    <source>
        <dbReference type="ARBA" id="ARBA00005046"/>
    </source>
</evidence>
<dbReference type="PANTHER" id="PTHR33359">
    <property type="entry name" value="MOLYBDOPTERIN SYNTHASE SULFUR CARRIER SUBUNIT"/>
    <property type="match status" value="1"/>
</dbReference>
<dbReference type="Proteomes" id="UP000238375">
    <property type="component" value="Unassembled WGS sequence"/>
</dbReference>
<dbReference type="SUPFAM" id="SSF54285">
    <property type="entry name" value="MoaD/ThiS"/>
    <property type="match status" value="1"/>
</dbReference>
<dbReference type="InterPro" id="IPR044672">
    <property type="entry name" value="MOCS2A"/>
</dbReference>
<protein>
    <recommendedName>
        <fullName evidence="5">Molybdopterin synthase sulfur carrier subunit</fullName>
    </recommendedName>
</protein>